<dbReference type="InterPro" id="IPR011009">
    <property type="entry name" value="Kinase-like_dom_sf"/>
</dbReference>
<evidence type="ECO:0000256" key="4">
    <source>
        <dbReference type="ARBA" id="ARBA00022840"/>
    </source>
</evidence>
<evidence type="ECO:0000313" key="12">
    <source>
        <dbReference type="Proteomes" id="UP000275024"/>
    </source>
</evidence>
<name>A0A3A9WD28_9ACTN</name>
<evidence type="ECO:0000256" key="2">
    <source>
        <dbReference type="ARBA" id="ARBA00022741"/>
    </source>
</evidence>
<evidence type="ECO:0000313" key="9">
    <source>
        <dbReference type="EMBL" id="RKN05556.1"/>
    </source>
</evidence>
<dbReference type="CDD" id="cd14014">
    <property type="entry name" value="STKc_PknB_like"/>
    <property type="match status" value="1"/>
</dbReference>
<dbReference type="EMBL" id="RBDX01000026">
    <property type="protein sequence ID" value="RKN05556.1"/>
    <property type="molecule type" value="Genomic_DNA"/>
</dbReference>
<evidence type="ECO:0000259" key="8">
    <source>
        <dbReference type="PROSITE" id="PS50011"/>
    </source>
</evidence>
<feature type="compositionally biased region" description="Gly residues" evidence="6">
    <location>
        <begin position="384"/>
        <end position="407"/>
    </location>
</feature>
<dbReference type="PROSITE" id="PS00108">
    <property type="entry name" value="PROTEIN_KINASE_ST"/>
    <property type="match status" value="1"/>
</dbReference>
<feature type="region of interest" description="Disordered" evidence="6">
    <location>
        <begin position="297"/>
        <end position="349"/>
    </location>
</feature>
<evidence type="ECO:0000256" key="1">
    <source>
        <dbReference type="ARBA" id="ARBA00022679"/>
    </source>
</evidence>
<dbReference type="InterPro" id="IPR008271">
    <property type="entry name" value="Ser/Thr_kinase_AS"/>
</dbReference>
<dbReference type="PROSITE" id="PS00107">
    <property type="entry name" value="PROTEIN_KINASE_ATP"/>
    <property type="match status" value="1"/>
</dbReference>
<evidence type="ECO:0000256" key="6">
    <source>
        <dbReference type="SAM" id="MobiDB-lite"/>
    </source>
</evidence>
<dbReference type="Proteomes" id="UP000275024">
    <property type="component" value="Unassembled WGS sequence"/>
</dbReference>
<dbReference type="AlphaFoldDB" id="A0A3A9WD28"/>
<dbReference type="InterPro" id="IPR017441">
    <property type="entry name" value="Protein_kinase_ATP_BS"/>
</dbReference>
<dbReference type="GO" id="GO:0004674">
    <property type="term" value="F:protein serine/threonine kinase activity"/>
    <property type="evidence" value="ECO:0007669"/>
    <property type="project" value="UniProtKB-KW"/>
</dbReference>
<dbReference type="PANTHER" id="PTHR43289">
    <property type="entry name" value="MITOGEN-ACTIVATED PROTEIN KINASE KINASE KINASE 20-RELATED"/>
    <property type="match status" value="1"/>
</dbReference>
<dbReference type="PROSITE" id="PS50011">
    <property type="entry name" value="PROTEIN_KINASE_DOM"/>
    <property type="match status" value="1"/>
</dbReference>
<dbReference type="EMBL" id="RBDY01000024">
    <property type="protein sequence ID" value="RKN17425.1"/>
    <property type="molecule type" value="Genomic_DNA"/>
</dbReference>
<dbReference type="RefSeq" id="WP_120699362.1">
    <property type="nucleotide sequence ID" value="NZ_RBDX01000026.1"/>
</dbReference>
<dbReference type="OrthoDB" id="9762169at2"/>
<proteinExistence type="predicted"/>
<protein>
    <submittedName>
        <fullName evidence="9">Serine/threonine protein kinase</fullName>
    </submittedName>
</protein>
<organism evidence="9 12">
    <name type="scientific">Streptomyces radicis</name>
    <dbReference type="NCBI Taxonomy" id="1750517"/>
    <lineage>
        <taxon>Bacteria</taxon>
        <taxon>Bacillati</taxon>
        <taxon>Actinomycetota</taxon>
        <taxon>Actinomycetes</taxon>
        <taxon>Kitasatosporales</taxon>
        <taxon>Streptomycetaceae</taxon>
        <taxon>Streptomyces</taxon>
    </lineage>
</organism>
<reference evidence="11 12" key="1">
    <citation type="submission" date="2018-09" db="EMBL/GenBank/DDBJ databases">
        <title>Streptomyces sp. nov. DS1-2, an endophytic actinomycete isolated from roots of Dendrobium scabrilingue.</title>
        <authorList>
            <person name="Kuncharoen N."/>
            <person name="Kudo T."/>
            <person name="Ohkuma M."/>
            <person name="Yuki M."/>
            <person name="Tanasupawat S."/>
        </authorList>
    </citation>
    <scope>NUCLEOTIDE SEQUENCE [LARGE SCALE GENOMIC DNA]</scope>
    <source>
        <strain evidence="9 12">AZ1-7</strain>
        <strain evidence="10 11">DS1-2</strain>
    </source>
</reference>
<evidence type="ECO:0000256" key="3">
    <source>
        <dbReference type="ARBA" id="ARBA00022777"/>
    </source>
</evidence>
<keyword evidence="4 5" id="KW-0067">ATP-binding</keyword>
<dbReference type="SUPFAM" id="SSF56112">
    <property type="entry name" value="Protein kinase-like (PK-like)"/>
    <property type="match status" value="1"/>
</dbReference>
<feature type="binding site" evidence="5">
    <location>
        <position position="43"/>
    </location>
    <ligand>
        <name>ATP</name>
        <dbReference type="ChEBI" id="CHEBI:30616"/>
    </ligand>
</feature>
<accession>A0A3A9WD28</accession>
<keyword evidence="9" id="KW-0723">Serine/threonine-protein kinase</keyword>
<feature type="transmembrane region" description="Helical" evidence="7">
    <location>
        <begin position="356"/>
        <end position="377"/>
    </location>
</feature>
<keyword evidence="1" id="KW-0808">Transferase</keyword>
<dbReference type="Pfam" id="PF00069">
    <property type="entry name" value="Pkinase"/>
    <property type="match status" value="1"/>
</dbReference>
<keyword evidence="7" id="KW-1133">Transmembrane helix</keyword>
<evidence type="ECO:0000256" key="7">
    <source>
        <dbReference type="SAM" id="Phobius"/>
    </source>
</evidence>
<dbReference type="SMART" id="SM00220">
    <property type="entry name" value="S_TKc"/>
    <property type="match status" value="1"/>
</dbReference>
<keyword evidence="3 9" id="KW-0418">Kinase</keyword>
<dbReference type="Proteomes" id="UP000268652">
    <property type="component" value="Unassembled WGS sequence"/>
</dbReference>
<dbReference type="GO" id="GO:0005524">
    <property type="term" value="F:ATP binding"/>
    <property type="evidence" value="ECO:0007669"/>
    <property type="project" value="UniProtKB-UniRule"/>
</dbReference>
<evidence type="ECO:0000256" key="5">
    <source>
        <dbReference type="PROSITE-ProRule" id="PRU10141"/>
    </source>
</evidence>
<feature type="domain" description="Protein kinase" evidence="8">
    <location>
        <begin position="15"/>
        <end position="274"/>
    </location>
</feature>
<dbReference type="InterPro" id="IPR000719">
    <property type="entry name" value="Prot_kinase_dom"/>
</dbReference>
<dbReference type="PANTHER" id="PTHR43289:SF34">
    <property type="entry name" value="SERINE_THREONINE-PROTEIN KINASE YBDM-RELATED"/>
    <property type="match status" value="1"/>
</dbReference>
<keyword evidence="11" id="KW-1185">Reference proteome</keyword>
<gene>
    <name evidence="10" type="ORF">D7318_24480</name>
    <name evidence="9" type="ORF">D7319_25115</name>
</gene>
<dbReference type="Gene3D" id="3.30.200.20">
    <property type="entry name" value="Phosphorylase Kinase, domain 1"/>
    <property type="match status" value="1"/>
</dbReference>
<evidence type="ECO:0000313" key="10">
    <source>
        <dbReference type="EMBL" id="RKN17425.1"/>
    </source>
</evidence>
<keyword evidence="7" id="KW-0812">Transmembrane</keyword>
<feature type="region of interest" description="Disordered" evidence="6">
    <location>
        <begin position="384"/>
        <end position="410"/>
    </location>
</feature>
<keyword evidence="2 5" id="KW-0547">Nucleotide-binding</keyword>
<sequence length="527" mass="53590">MEPLTADDPARVGAYRVLRRLGQGGMGRVYLGRSAGGRTVAIKVVHAQIATDDSFRARFAHEVAAARLVGGAWTAPVLDADPDAPVPWVATGYVAGPDLHRAVRVHGALPTATVRALGAGLGEALAAVHERGLVHRDVKPSNVLLSLEGPRLIDFGIARASGATTQLTATGVTVGSPGYMAPEQITAGAAGPATDVFSFGAVLAFAAAGQAPFPGDIPAQLLYQVVHGEPRLDAVPGELRDVIAACLAKDPAARPAPAEVARAVAGEGGAEPLVAAGWLPRPVVEEVSRRAVELLDLDAEAPHDTPPTPRRPPTSGAFGPGHTDVAGRAALPTADGFPTPAPTPTLQRPRRRRWPVVLAVAVAAAALATGGWFAGVFDSGTDDGGTNGGGTDGGGANGGTDGGGGPVDGDALPEWFAGEWEGDTQTLGVTNASLGVTLEPGAVGDRIGTVTWTDVLGLTTCVDRLTLTEVADGEVTFDALVDNDASTSDGANCEQEPFTVVLGQRGEVLHYASDSSGNLTSELTRTG</sequence>
<evidence type="ECO:0000313" key="11">
    <source>
        <dbReference type="Proteomes" id="UP000268652"/>
    </source>
</evidence>
<dbReference type="Gene3D" id="1.10.510.10">
    <property type="entry name" value="Transferase(Phosphotransferase) domain 1"/>
    <property type="match status" value="1"/>
</dbReference>
<comment type="caution">
    <text evidence="9">The sequence shown here is derived from an EMBL/GenBank/DDBJ whole genome shotgun (WGS) entry which is preliminary data.</text>
</comment>
<keyword evidence="7" id="KW-0472">Membrane</keyword>